<evidence type="ECO:0000256" key="7">
    <source>
        <dbReference type="SAM" id="SignalP"/>
    </source>
</evidence>
<dbReference type="PANTHER" id="PTHR48022:SF2">
    <property type="entry name" value="PLASTIDIC GLUCOSE TRANSPORTER 4"/>
    <property type="match status" value="1"/>
</dbReference>
<organism evidence="9 10">
    <name type="scientific">Phytophthora cactorum</name>
    <dbReference type="NCBI Taxonomy" id="29920"/>
    <lineage>
        <taxon>Eukaryota</taxon>
        <taxon>Sar</taxon>
        <taxon>Stramenopiles</taxon>
        <taxon>Oomycota</taxon>
        <taxon>Peronosporomycetes</taxon>
        <taxon>Peronosporales</taxon>
        <taxon>Peronosporaceae</taxon>
        <taxon>Phytophthora</taxon>
    </lineage>
</organism>
<comment type="subcellular location">
    <subcellularLocation>
        <location evidence="1">Membrane</location>
        <topology evidence="1">Multi-pass membrane protein</topology>
    </subcellularLocation>
</comment>
<evidence type="ECO:0000256" key="3">
    <source>
        <dbReference type="ARBA" id="ARBA00022692"/>
    </source>
</evidence>
<keyword evidence="4 6" id="KW-1133">Transmembrane helix</keyword>
<dbReference type="GO" id="GO:0005351">
    <property type="term" value="F:carbohydrate:proton symporter activity"/>
    <property type="evidence" value="ECO:0007669"/>
    <property type="project" value="TreeGrafter"/>
</dbReference>
<dbReference type="SUPFAM" id="SSF103473">
    <property type="entry name" value="MFS general substrate transporter"/>
    <property type="match status" value="1"/>
</dbReference>
<feature type="transmembrane region" description="Helical" evidence="6">
    <location>
        <begin position="92"/>
        <end position="115"/>
    </location>
</feature>
<dbReference type="Proteomes" id="UP000760860">
    <property type="component" value="Unassembled WGS sequence"/>
</dbReference>
<evidence type="ECO:0000256" key="4">
    <source>
        <dbReference type="ARBA" id="ARBA00022989"/>
    </source>
</evidence>
<feature type="transmembrane region" description="Helical" evidence="6">
    <location>
        <begin position="31"/>
        <end position="53"/>
    </location>
</feature>
<dbReference type="Gene3D" id="1.20.1250.20">
    <property type="entry name" value="MFS general substrate transporter like domains"/>
    <property type="match status" value="1"/>
</dbReference>
<sequence>MLLFGSLALLISMAIFTVGIAVDTPATANMALAMLFVYEISFGMSWNSIPWLYAAEITPLQLRHVGSAVAPFSAWLWTFVIALITPCAITTAGWKFCLLFCVMIVLNIPFTYFFLPETSGKTLEEIDYIFVKAEARFDPETGLSATNTEMKETTTED</sequence>
<evidence type="ECO:0000259" key="8">
    <source>
        <dbReference type="PROSITE" id="PS50850"/>
    </source>
</evidence>
<dbReference type="PROSITE" id="PS50850">
    <property type="entry name" value="MFS"/>
    <property type="match status" value="1"/>
</dbReference>
<keyword evidence="5 6" id="KW-0472">Membrane</keyword>
<dbReference type="InterPro" id="IPR005828">
    <property type="entry name" value="MFS_sugar_transport-like"/>
</dbReference>
<feature type="signal peptide" evidence="7">
    <location>
        <begin position="1"/>
        <end position="21"/>
    </location>
</feature>
<keyword evidence="3 6" id="KW-0812">Transmembrane</keyword>
<dbReference type="GO" id="GO:0016020">
    <property type="term" value="C:membrane"/>
    <property type="evidence" value="ECO:0007669"/>
    <property type="project" value="UniProtKB-SubCell"/>
</dbReference>
<dbReference type="InterPro" id="IPR036259">
    <property type="entry name" value="MFS_trans_sf"/>
</dbReference>
<protein>
    <recommendedName>
        <fullName evidence="8">Major facilitator superfamily (MFS) profile domain-containing protein</fullName>
    </recommendedName>
</protein>
<feature type="transmembrane region" description="Helical" evidence="6">
    <location>
        <begin position="65"/>
        <end position="86"/>
    </location>
</feature>
<dbReference type="AlphaFoldDB" id="A0A8T1GRA7"/>
<evidence type="ECO:0000256" key="2">
    <source>
        <dbReference type="ARBA" id="ARBA00010992"/>
    </source>
</evidence>
<dbReference type="InterPro" id="IPR050360">
    <property type="entry name" value="MFS_Sugar_Transporters"/>
</dbReference>
<dbReference type="PANTHER" id="PTHR48022">
    <property type="entry name" value="PLASTIDIC GLUCOSE TRANSPORTER 4"/>
    <property type="match status" value="1"/>
</dbReference>
<proteinExistence type="inferred from homology"/>
<name>A0A8T1GRA7_9STRA</name>
<evidence type="ECO:0000256" key="6">
    <source>
        <dbReference type="SAM" id="Phobius"/>
    </source>
</evidence>
<dbReference type="InterPro" id="IPR020846">
    <property type="entry name" value="MFS_dom"/>
</dbReference>
<dbReference type="Pfam" id="PF00083">
    <property type="entry name" value="Sugar_tr"/>
    <property type="match status" value="1"/>
</dbReference>
<evidence type="ECO:0000313" key="10">
    <source>
        <dbReference type="Proteomes" id="UP000760860"/>
    </source>
</evidence>
<reference evidence="9" key="1">
    <citation type="submission" date="2018-05" db="EMBL/GenBank/DDBJ databases">
        <title>Effector identification in a new, highly contiguous assembly of the strawberry crown rot pathogen Phytophthora cactorum.</title>
        <authorList>
            <person name="Armitage A.D."/>
            <person name="Nellist C.F."/>
            <person name="Bates H."/>
            <person name="Vickerstaff R.J."/>
            <person name="Harrison R.J."/>
        </authorList>
    </citation>
    <scope>NUCLEOTIDE SEQUENCE</scope>
    <source>
        <strain evidence="9">P421</strain>
    </source>
</reference>
<evidence type="ECO:0000256" key="5">
    <source>
        <dbReference type="ARBA" id="ARBA00023136"/>
    </source>
</evidence>
<dbReference type="EMBL" id="RCMV01004235">
    <property type="protein sequence ID" value="KAG3195616.1"/>
    <property type="molecule type" value="Genomic_DNA"/>
</dbReference>
<accession>A0A8T1GRA7</accession>
<feature type="chain" id="PRO_5035726142" description="Major facilitator superfamily (MFS) profile domain-containing protein" evidence="7">
    <location>
        <begin position="22"/>
        <end position="157"/>
    </location>
</feature>
<comment type="caution">
    <text evidence="9">The sequence shown here is derived from an EMBL/GenBank/DDBJ whole genome shotgun (WGS) entry which is preliminary data.</text>
</comment>
<comment type="similarity">
    <text evidence="2">Belongs to the major facilitator superfamily. Sugar transporter (TC 2.A.1.1) family.</text>
</comment>
<feature type="domain" description="Major facilitator superfamily (MFS) profile" evidence="8">
    <location>
        <begin position="1"/>
        <end position="119"/>
    </location>
</feature>
<keyword evidence="7" id="KW-0732">Signal</keyword>
<evidence type="ECO:0000256" key="1">
    <source>
        <dbReference type="ARBA" id="ARBA00004141"/>
    </source>
</evidence>
<gene>
    <name evidence="9" type="ORF">PC129_g24789</name>
</gene>
<evidence type="ECO:0000313" key="9">
    <source>
        <dbReference type="EMBL" id="KAG3195616.1"/>
    </source>
</evidence>